<dbReference type="SUPFAM" id="SSF81321">
    <property type="entry name" value="Family A G protein-coupled receptor-like"/>
    <property type="match status" value="1"/>
</dbReference>
<dbReference type="InterPro" id="IPR017452">
    <property type="entry name" value="GPCR_Rhodpsn_7TM"/>
</dbReference>
<dbReference type="PRINTS" id="PR00237">
    <property type="entry name" value="GPCRRHODOPSN"/>
</dbReference>
<feature type="transmembrane region" description="Helical" evidence="11">
    <location>
        <begin position="234"/>
        <end position="256"/>
    </location>
</feature>
<comment type="subcellular location">
    <subcellularLocation>
        <location evidence="1">Cell membrane</location>
        <topology evidence="1">Multi-pass membrane protein</topology>
    </subcellularLocation>
</comment>
<proteinExistence type="inferred from homology"/>
<evidence type="ECO:0000256" key="7">
    <source>
        <dbReference type="ARBA" id="ARBA00023136"/>
    </source>
</evidence>
<dbReference type="PANTHER" id="PTHR22752">
    <property type="entry name" value="G PROTEIN-COUPLED RECEPTOR"/>
    <property type="match status" value="1"/>
</dbReference>
<feature type="transmembrane region" description="Helical" evidence="11">
    <location>
        <begin position="71"/>
        <end position="94"/>
    </location>
</feature>
<gene>
    <name evidence="13" type="ORF">TCAL_04826</name>
</gene>
<dbReference type="Gene3D" id="1.20.1070.10">
    <property type="entry name" value="Rhodopsin 7-helix transmembrane proteins"/>
    <property type="match status" value="1"/>
</dbReference>
<feature type="compositionally biased region" description="Acidic residues" evidence="10">
    <location>
        <begin position="718"/>
        <end position="741"/>
    </location>
</feature>
<evidence type="ECO:0000313" key="14">
    <source>
        <dbReference type="Proteomes" id="UP000318571"/>
    </source>
</evidence>
<dbReference type="Pfam" id="PF00001">
    <property type="entry name" value="7tm_1"/>
    <property type="match status" value="1"/>
</dbReference>
<dbReference type="STRING" id="6832.A0A553NXS4"/>
<feature type="transmembrane region" description="Helical" evidence="11">
    <location>
        <begin position="122"/>
        <end position="144"/>
    </location>
</feature>
<name>A0A553NXS4_TIGCA</name>
<accession>A0A553NXS4</accession>
<dbReference type="InterPro" id="IPR000276">
    <property type="entry name" value="GPCR_Rhodpsn"/>
</dbReference>
<dbReference type="OrthoDB" id="10042731at2759"/>
<evidence type="ECO:0000313" key="13">
    <source>
        <dbReference type="EMBL" id="TRY70224.1"/>
    </source>
</evidence>
<keyword evidence="7 11" id="KW-0472">Membrane</keyword>
<feature type="domain" description="G-protein coupled receptors family 1 profile" evidence="12">
    <location>
        <begin position="20"/>
        <end position="288"/>
    </location>
</feature>
<evidence type="ECO:0000256" key="11">
    <source>
        <dbReference type="SAM" id="Phobius"/>
    </source>
</evidence>
<evidence type="ECO:0000256" key="1">
    <source>
        <dbReference type="ARBA" id="ARBA00004651"/>
    </source>
</evidence>
<keyword evidence="8" id="KW-0675">Receptor</keyword>
<feature type="region of interest" description="Disordered" evidence="10">
    <location>
        <begin position="674"/>
        <end position="741"/>
    </location>
</feature>
<feature type="compositionally biased region" description="Low complexity" evidence="10">
    <location>
        <begin position="596"/>
        <end position="618"/>
    </location>
</feature>
<evidence type="ECO:0000256" key="2">
    <source>
        <dbReference type="ARBA" id="ARBA00010663"/>
    </source>
</evidence>
<dbReference type="EMBL" id="VCGU01000009">
    <property type="protein sequence ID" value="TRY70224.1"/>
    <property type="molecule type" value="Genomic_DNA"/>
</dbReference>
<evidence type="ECO:0000256" key="6">
    <source>
        <dbReference type="ARBA" id="ARBA00023040"/>
    </source>
</evidence>
<feature type="region of interest" description="Disordered" evidence="10">
    <location>
        <begin position="438"/>
        <end position="496"/>
    </location>
</feature>
<reference evidence="13 14" key="1">
    <citation type="journal article" date="2018" name="Nat. Ecol. Evol.">
        <title>Genomic signatures of mitonuclear coevolution across populations of Tigriopus californicus.</title>
        <authorList>
            <person name="Barreto F.S."/>
            <person name="Watson E.T."/>
            <person name="Lima T.G."/>
            <person name="Willett C.S."/>
            <person name="Edmands S."/>
            <person name="Li W."/>
            <person name="Burton R.S."/>
        </authorList>
    </citation>
    <scope>NUCLEOTIDE SEQUENCE [LARGE SCALE GENOMIC DNA]</scope>
    <source>
        <strain evidence="13 14">San Diego</strain>
    </source>
</reference>
<keyword evidence="3" id="KW-1003">Cell membrane</keyword>
<feature type="transmembrane region" description="Helical" evidence="11">
    <location>
        <begin position="42"/>
        <end position="65"/>
    </location>
</feature>
<dbReference type="PROSITE" id="PS50262">
    <property type="entry name" value="G_PROTEIN_RECEP_F1_2"/>
    <property type="match status" value="1"/>
</dbReference>
<feature type="transmembrane region" description="Helical" evidence="11">
    <location>
        <begin position="6"/>
        <end position="30"/>
    </location>
</feature>
<evidence type="ECO:0000256" key="5">
    <source>
        <dbReference type="ARBA" id="ARBA00022989"/>
    </source>
</evidence>
<keyword evidence="4 11" id="KW-0812">Transmembrane</keyword>
<dbReference type="GO" id="GO:0005886">
    <property type="term" value="C:plasma membrane"/>
    <property type="evidence" value="ECO:0007669"/>
    <property type="project" value="UniProtKB-SubCell"/>
</dbReference>
<keyword evidence="9" id="KW-0807">Transducer</keyword>
<feature type="region of interest" description="Disordered" evidence="10">
    <location>
        <begin position="572"/>
        <end position="618"/>
    </location>
</feature>
<keyword evidence="6" id="KW-0297">G-protein coupled receptor</keyword>
<evidence type="ECO:0000256" key="4">
    <source>
        <dbReference type="ARBA" id="ARBA00022692"/>
    </source>
</evidence>
<evidence type="ECO:0000256" key="9">
    <source>
        <dbReference type="ARBA" id="ARBA00023224"/>
    </source>
</evidence>
<dbReference type="AlphaFoldDB" id="A0A553NXS4"/>
<sequence length="741" mass="83096">MLSVVIALSLTLISLIGLIFNLVIVIALCLSKRLAVPANLLILHLGVIHVQFCAAFLLVASPSLLRGSGTFLGFSVICSIQGFITTTNYPIMIWNLSGIHLDRFASIAYPLRYTNFVTRSRIISYMAFAWVNVMVASVPTAFGFPGLEYRTTFGTCVPAYSQNLYFPVLYSSLGLIVPFSIILIVNLRIVRIAKYHQFRIANALLGMSFPPTEQSQVRLKQRESLKKFEGMKGVLAVTRLVGSLTILYAPFVTMIMVESITKREIDPWLGNLCLILVMVSPIYNGIAYGLKNKDVMGVLTNFVRKEYYKNEIQQEIRLRSPGPPSSRASMHNIFGQLSQVPMLKRHISSTSMTPDLGNRAFRSSSTFHIPSDQLACLKRNQVNQNHRNFNASSMNVNQEDFQSALVIPKPMQGRPPPLQRHTSDLTWRIKRIQDAENARIGLEPMERGSSEEDEHDEVHQYSIPVSRQSSGNSLGVPGQPRLDRISTGDGDDDDNDEDAIIIKTEENNHRNAKENKAPRENGSVTFENFNFISKKIYQLAKMDRRNPKPTKIIPKIAKDVPLARVTMVNNEDSDASSDFVPMDNSDSEGCGNSLDSTSNSRKGSISSGSKKTSGVTSSRLMSTTFKSLWHSSHRFNKDRPRITITRVPTIDQSSLEFLYPEISNIPTKVTGTVTVHREPPKKAPWPNKPDTSLQNDTIHETSYNEDTESDQSEKNNMEELENVQEQEEELELPEDPVDEIH</sequence>
<evidence type="ECO:0000256" key="10">
    <source>
        <dbReference type="SAM" id="MobiDB-lite"/>
    </source>
</evidence>
<comment type="similarity">
    <text evidence="2">Belongs to the G-protein coupled receptor 1 family.</text>
</comment>
<dbReference type="Proteomes" id="UP000318571">
    <property type="component" value="Chromosome 9"/>
</dbReference>
<evidence type="ECO:0000256" key="3">
    <source>
        <dbReference type="ARBA" id="ARBA00022475"/>
    </source>
</evidence>
<feature type="compositionally biased region" description="Polar residues" evidence="10">
    <location>
        <begin position="463"/>
        <end position="473"/>
    </location>
</feature>
<dbReference type="GO" id="GO:0004930">
    <property type="term" value="F:G protein-coupled receptor activity"/>
    <property type="evidence" value="ECO:0007669"/>
    <property type="project" value="UniProtKB-KW"/>
</dbReference>
<comment type="caution">
    <text evidence="13">The sequence shown here is derived from an EMBL/GenBank/DDBJ whole genome shotgun (WGS) entry which is preliminary data.</text>
</comment>
<dbReference type="CDD" id="cd00637">
    <property type="entry name" value="7tm_classA_rhodopsin-like"/>
    <property type="match status" value="1"/>
</dbReference>
<evidence type="ECO:0000259" key="12">
    <source>
        <dbReference type="PROSITE" id="PS50262"/>
    </source>
</evidence>
<feature type="transmembrane region" description="Helical" evidence="11">
    <location>
        <begin position="164"/>
        <end position="189"/>
    </location>
</feature>
<evidence type="ECO:0000256" key="8">
    <source>
        <dbReference type="ARBA" id="ARBA00023170"/>
    </source>
</evidence>
<keyword evidence="5 11" id="KW-1133">Transmembrane helix</keyword>
<organism evidence="13 14">
    <name type="scientific">Tigriopus californicus</name>
    <name type="common">Marine copepod</name>
    <dbReference type="NCBI Taxonomy" id="6832"/>
    <lineage>
        <taxon>Eukaryota</taxon>
        <taxon>Metazoa</taxon>
        <taxon>Ecdysozoa</taxon>
        <taxon>Arthropoda</taxon>
        <taxon>Crustacea</taxon>
        <taxon>Multicrustacea</taxon>
        <taxon>Hexanauplia</taxon>
        <taxon>Copepoda</taxon>
        <taxon>Harpacticoida</taxon>
        <taxon>Harpacticidae</taxon>
        <taxon>Tigriopus</taxon>
    </lineage>
</organism>
<feature type="transmembrane region" description="Helical" evidence="11">
    <location>
        <begin position="268"/>
        <end position="290"/>
    </location>
</feature>
<keyword evidence="14" id="KW-1185">Reference proteome</keyword>
<protein>
    <recommendedName>
        <fullName evidence="12">G-protein coupled receptors family 1 profile domain-containing protein</fullName>
    </recommendedName>
</protein>